<evidence type="ECO:0000313" key="1">
    <source>
        <dbReference type="EMBL" id="MBX71638.1"/>
    </source>
</evidence>
<dbReference type="AlphaFoldDB" id="A0A2P2QXE0"/>
<proteinExistence type="predicted"/>
<sequence>MKDIDKNLQAIWFLMILRGLVSSQQQFSQVHI</sequence>
<reference evidence="1" key="1">
    <citation type="submission" date="2018-02" db="EMBL/GenBank/DDBJ databases">
        <title>Rhizophora mucronata_Transcriptome.</title>
        <authorList>
            <person name="Meera S.P."/>
            <person name="Sreeshan A."/>
            <person name="Augustine A."/>
        </authorList>
    </citation>
    <scope>NUCLEOTIDE SEQUENCE</scope>
    <source>
        <tissue evidence="1">Leaf</tissue>
    </source>
</reference>
<name>A0A2P2QXE0_RHIMU</name>
<dbReference type="EMBL" id="GGEC01091154">
    <property type="protein sequence ID" value="MBX71638.1"/>
    <property type="molecule type" value="Transcribed_RNA"/>
</dbReference>
<organism evidence="1">
    <name type="scientific">Rhizophora mucronata</name>
    <name type="common">Asiatic mangrove</name>
    <dbReference type="NCBI Taxonomy" id="61149"/>
    <lineage>
        <taxon>Eukaryota</taxon>
        <taxon>Viridiplantae</taxon>
        <taxon>Streptophyta</taxon>
        <taxon>Embryophyta</taxon>
        <taxon>Tracheophyta</taxon>
        <taxon>Spermatophyta</taxon>
        <taxon>Magnoliopsida</taxon>
        <taxon>eudicotyledons</taxon>
        <taxon>Gunneridae</taxon>
        <taxon>Pentapetalae</taxon>
        <taxon>rosids</taxon>
        <taxon>fabids</taxon>
        <taxon>Malpighiales</taxon>
        <taxon>Rhizophoraceae</taxon>
        <taxon>Rhizophora</taxon>
    </lineage>
</organism>
<accession>A0A2P2QXE0</accession>
<protein>
    <submittedName>
        <fullName evidence="1">Uncharacterized protein</fullName>
    </submittedName>
</protein>